<evidence type="ECO:0000259" key="1">
    <source>
        <dbReference type="Pfam" id="PF21789"/>
    </source>
</evidence>
<dbReference type="PANTHER" id="PTHR47577:SF2">
    <property type="entry name" value="THAP DOMAIN CONTAINING 9"/>
    <property type="match status" value="1"/>
</dbReference>
<comment type="caution">
    <text evidence="2">The sequence shown here is derived from an EMBL/GenBank/DDBJ whole genome shotgun (WGS) entry which is preliminary data.</text>
</comment>
<dbReference type="OrthoDB" id="6629932at2759"/>
<dbReference type="EMBL" id="VUJU01011867">
    <property type="protein sequence ID" value="KAF0709667.1"/>
    <property type="molecule type" value="Genomic_DNA"/>
</dbReference>
<dbReference type="Proteomes" id="UP000478052">
    <property type="component" value="Unassembled WGS sequence"/>
</dbReference>
<dbReference type="InterPro" id="IPR048367">
    <property type="entry name" value="TNP-like_RNaseH_C"/>
</dbReference>
<reference evidence="2 3" key="1">
    <citation type="submission" date="2019-08" db="EMBL/GenBank/DDBJ databases">
        <title>Whole genome of Aphis craccivora.</title>
        <authorList>
            <person name="Voronova N.V."/>
            <person name="Shulinski R.S."/>
            <person name="Bandarenka Y.V."/>
            <person name="Zhorov D.G."/>
            <person name="Warner D."/>
        </authorList>
    </citation>
    <scope>NUCLEOTIDE SEQUENCE [LARGE SCALE GENOMIC DNA]</scope>
    <source>
        <strain evidence="2">180601</strain>
        <tissue evidence="2">Whole Body</tissue>
    </source>
</reference>
<gene>
    <name evidence="2" type="ORF">FWK35_00031752</name>
</gene>
<dbReference type="Pfam" id="PF21789">
    <property type="entry name" value="TNP-like_RNaseH_C"/>
    <property type="match status" value="1"/>
</dbReference>
<evidence type="ECO:0000313" key="3">
    <source>
        <dbReference type="Proteomes" id="UP000478052"/>
    </source>
</evidence>
<organism evidence="2 3">
    <name type="scientific">Aphis craccivora</name>
    <name type="common">Cowpea aphid</name>
    <dbReference type="NCBI Taxonomy" id="307492"/>
    <lineage>
        <taxon>Eukaryota</taxon>
        <taxon>Metazoa</taxon>
        <taxon>Ecdysozoa</taxon>
        <taxon>Arthropoda</taxon>
        <taxon>Hexapoda</taxon>
        <taxon>Insecta</taxon>
        <taxon>Pterygota</taxon>
        <taxon>Neoptera</taxon>
        <taxon>Paraneoptera</taxon>
        <taxon>Hemiptera</taxon>
        <taxon>Sternorrhyncha</taxon>
        <taxon>Aphidomorpha</taxon>
        <taxon>Aphidoidea</taxon>
        <taxon>Aphididae</taxon>
        <taxon>Aphidini</taxon>
        <taxon>Aphis</taxon>
        <taxon>Aphis</taxon>
    </lineage>
</organism>
<protein>
    <submittedName>
        <fullName evidence="2">THAP-type domain-containing protein</fullName>
    </submittedName>
</protein>
<proteinExistence type="predicted"/>
<name>A0A6G0VVH3_APHCR</name>
<sequence length="207" mass="23912">MQNINSSGVAMTKNIYFVMGVVRNISWGPGGKIIDESFGFLNSRTLYGKDFKQPICKENIIFKENRMNSHITYLYSLKTIDEVPLWKSQRKTFIIGFATSIKSIINISKDLLVNRGFKFVLTYKFSQDAIELFFGHMRGRFGSNNNPNCLQFTTAKKPFMDQEDEEESTIKLLIDNISNDPFINTITDKIIKKNLSQFCSFQMTLRH</sequence>
<dbReference type="AlphaFoldDB" id="A0A6G0VVH3"/>
<feature type="domain" description="Transposable element P transposase-like RNase H C-terminal" evidence="1">
    <location>
        <begin position="123"/>
        <end position="155"/>
    </location>
</feature>
<accession>A0A6G0VVH3</accession>
<dbReference type="PANTHER" id="PTHR47577">
    <property type="entry name" value="THAP DOMAIN-CONTAINING PROTEIN 6"/>
    <property type="match status" value="1"/>
</dbReference>
<evidence type="ECO:0000313" key="2">
    <source>
        <dbReference type="EMBL" id="KAF0709667.1"/>
    </source>
</evidence>
<keyword evidence="3" id="KW-1185">Reference proteome</keyword>